<evidence type="ECO:0000313" key="3">
    <source>
        <dbReference type="Proteomes" id="UP000053989"/>
    </source>
</evidence>
<proteinExistence type="predicted"/>
<organism evidence="2 3">
    <name type="scientific">Scleroderma citrinum Foug A</name>
    <dbReference type="NCBI Taxonomy" id="1036808"/>
    <lineage>
        <taxon>Eukaryota</taxon>
        <taxon>Fungi</taxon>
        <taxon>Dikarya</taxon>
        <taxon>Basidiomycota</taxon>
        <taxon>Agaricomycotina</taxon>
        <taxon>Agaricomycetes</taxon>
        <taxon>Agaricomycetidae</taxon>
        <taxon>Boletales</taxon>
        <taxon>Sclerodermatineae</taxon>
        <taxon>Sclerodermataceae</taxon>
        <taxon>Scleroderma</taxon>
    </lineage>
</organism>
<dbReference type="AlphaFoldDB" id="A0A0C3D3H6"/>
<gene>
    <name evidence="2" type="ORF">SCLCIDRAFT_1221174</name>
</gene>
<reference evidence="2 3" key="1">
    <citation type="submission" date="2014-04" db="EMBL/GenBank/DDBJ databases">
        <authorList>
            <consortium name="DOE Joint Genome Institute"/>
            <person name="Kuo A."/>
            <person name="Kohler A."/>
            <person name="Nagy L.G."/>
            <person name="Floudas D."/>
            <person name="Copeland A."/>
            <person name="Barry K.W."/>
            <person name="Cichocki N."/>
            <person name="Veneault-Fourrey C."/>
            <person name="LaButti K."/>
            <person name="Lindquist E.A."/>
            <person name="Lipzen A."/>
            <person name="Lundell T."/>
            <person name="Morin E."/>
            <person name="Murat C."/>
            <person name="Sun H."/>
            <person name="Tunlid A."/>
            <person name="Henrissat B."/>
            <person name="Grigoriev I.V."/>
            <person name="Hibbett D.S."/>
            <person name="Martin F."/>
            <person name="Nordberg H.P."/>
            <person name="Cantor M.N."/>
            <person name="Hua S.X."/>
        </authorList>
    </citation>
    <scope>NUCLEOTIDE SEQUENCE [LARGE SCALE GENOMIC DNA]</scope>
    <source>
        <strain evidence="2 3">Foug A</strain>
    </source>
</reference>
<keyword evidence="3" id="KW-1185">Reference proteome</keyword>
<name>A0A0C3D3H6_9AGAM</name>
<reference evidence="3" key="2">
    <citation type="submission" date="2015-01" db="EMBL/GenBank/DDBJ databases">
        <title>Evolutionary Origins and Diversification of the Mycorrhizal Mutualists.</title>
        <authorList>
            <consortium name="DOE Joint Genome Institute"/>
            <consortium name="Mycorrhizal Genomics Consortium"/>
            <person name="Kohler A."/>
            <person name="Kuo A."/>
            <person name="Nagy L.G."/>
            <person name="Floudas D."/>
            <person name="Copeland A."/>
            <person name="Barry K.W."/>
            <person name="Cichocki N."/>
            <person name="Veneault-Fourrey C."/>
            <person name="LaButti K."/>
            <person name="Lindquist E.A."/>
            <person name="Lipzen A."/>
            <person name="Lundell T."/>
            <person name="Morin E."/>
            <person name="Murat C."/>
            <person name="Riley R."/>
            <person name="Ohm R."/>
            <person name="Sun H."/>
            <person name="Tunlid A."/>
            <person name="Henrissat B."/>
            <person name="Grigoriev I.V."/>
            <person name="Hibbett D.S."/>
            <person name="Martin F."/>
        </authorList>
    </citation>
    <scope>NUCLEOTIDE SEQUENCE [LARGE SCALE GENOMIC DNA]</scope>
    <source>
        <strain evidence="3">Foug A</strain>
    </source>
</reference>
<sequence length="95" mass="10418">MNDFLGRFISSSNVDNRDALEVLTQPVKHGGLIQISRAVSIDVAVPKEHCKLAERGTSFWMTRRAGVNHSITEPKNKTTMKTGISLSGDEQTYGA</sequence>
<dbReference type="EMBL" id="KN822136">
    <property type="protein sequence ID" value="KIM55345.1"/>
    <property type="molecule type" value="Genomic_DNA"/>
</dbReference>
<evidence type="ECO:0000256" key="1">
    <source>
        <dbReference type="SAM" id="MobiDB-lite"/>
    </source>
</evidence>
<protein>
    <submittedName>
        <fullName evidence="2">Uncharacterized protein</fullName>
    </submittedName>
</protein>
<dbReference type="InParanoid" id="A0A0C3D3H6"/>
<feature type="region of interest" description="Disordered" evidence="1">
    <location>
        <begin position="73"/>
        <end position="95"/>
    </location>
</feature>
<accession>A0A0C3D3H6</accession>
<dbReference type="HOGENOM" id="CLU_2374015_0_0_1"/>
<evidence type="ECO:0000313" key="2">
    <source>
        <dbReference type="EMBL" id="KIM55345.1"/>
    </source>
</evidence>
<dbReference type="Proteomes" id="UP000053989">
    <property type="component" value="Unassembled WGS sequence"/>
</dbReference>